<dbReference type="FunFam" id="1.10.10.10:FF:000001">
    <property type="entry name" value="LysR family transcriptional regulator"/>
    <property type="match status" value="1"/>
</dbReference>
<dbReference type="Gene3D" id="3.40.190.290">
    <property type="match status" value="1"/>
</dbReference>
<dbReference type="SUPFAM" id="SSF46785">
    <property type="entry name" value="Winged helix' DNA-binding domain"/>
    <property type="match status" value="1"/>
</dbReference>
<dbReference type="GO" id="GO:0043565">
    <property type="term" value="F:sequence-specific DNA binding"/>
    <property type="evidence" value="ECO:0007669"/>
    <property type="project" value="TreeGrafter"/>
</dbReference>
<dbReference type="PROSITE" id="PS50931">
    <property type="entry name" value="HTH_LYSR"/>
    <property type="match status" value="1"/>
</dbReference>
<dbReference type="PANTHER" id="PTHR30537:SF5">
    <property type="entry name" value="HTH-TYPE TRANSCRIPTIONAL ACTIVATOR TTDR-RELATED"/>
    <property type="match status" value="1"/>
</dbReference>
<organism evidence="6 9">
    <name type="scientific">Pseudoalteromonas aurantia</name>
    <dbReference type="NCBI Taxonomy" id="43654"/>
    <lineage>
        <taxon>Bacteria</taxon>
        <taxon>Pseudomonadati</taxon>
        <taxon>Pseudomonadota</taxon>
        <taxon>Gammaproteobacteria</taxon>
        <taxon>Alteromonadales</taxon>
        <taxon>Pseudoalteromonadaceae</taxon>
        <taxon>Pseudoalteromonas</taxon>
    </lineage>
</organism>
<evidence type="ECO:0000313" key="8">
    <source>
        <dbReference type="Proteomes" id="UP000307164"/>
    </source>
</evidence>
<evidence type="ECO:0000256" key="4">
    <source>
        <dbReference type="ARBA" id="ARBA00023163"/>
    </source>
</evidence>
<feature type="domain" description="HTH lysR-type" evidence="5">
    <location>
        <begin position="1"/>
        <end position="59"/>
    </location>
</feature>
<comment type="similarity">
    <text evidence="1">Belongs to the LysR transcriptional regulatory family.</text>
</comment>
<dbReference type="RefSeq" id="WP_138591354.1">
    <property type="nucleotide sequence ID" value="NZ_PNBW01000017.1"/>
</dbReference>
<evidence type="ECO:0000313" key="6">
    <source>
        <dbReference type="EMBL" id="TMO68816.1"/>
    </source>
</evidence>
<dbReference type="Proteomes" id="UP000307164">
    <property type="component" value="Unassembled WGS sequence"/>
</dbReference>
<dbReference type="OrthoDB" id="5825379at2"/>
<dbReference type="EMBL" id="PNBW01000017">
    <property type="protein sequence ID" value="TMO78083.1"/>
    <property type="molecule type" value="Genomic_DNA"/>
</dbReference>
<sequence length="290" mass="31900">MKKLRHMTVFMHIVEAGSITKAAEKMALSKSVLSLHLKQLESELATTLLKRTTRRQSLTPSGERFYAHCVKMHQVSEQAWEEIMAQQAEPAGKLTVTAPHALMDTLVVPALKDAFLHCPNVQLCLICQDNQLDLMHHDIDLAIRVGDSKDSHYKQRRLGSLTDVLCKATGSDVDIDSVAYIANHWQGTHIKHTLMRNGAESQRLSFDATHITDTISQTASLISAGFGIGLVPNVLLAQYPNLAPVFTDQSLAPATVFTVHPYQGTVPMSVKLAQAAIQAQFDTLLISAEK</sequence>
<keyword evidence="2" id="KW-0805">Transcription regulation</keyword>
<evidence type="ECO:0000256" key="2">
    <source>
        <dbReference type="ARBA" id="ARBA00023015"/>
    </source>
</evidence>
<evidence type="ECO:0000259" key="5">
    <source>
        <dbReference type="PROSITE" id="PS50931"/>
    </source>
</evidence>
<gene>
    <name evidence="6" type="ORF">CWC19_07820</name>
    <name evidence="7" type="ORF">CWC20_02765</name>
</gene>
<protein>
    <submittedName>
        <fullName evidence="6">Transcriptional regulator</fullName>
    </submittedName>
</protein>
<keyword evidence="3" id="KW-0238">DNA-binding</keyword>
<accession>A0A5S3VAQ4</accession>
<evidence type="ECO:0000256" key="3">
    <source>
        <dbReference type="ARBA" id="ARBA00023125"/>
    </source>
</evidence>
<dbReference type="Proteomes" id="UP000307217">
    <property type="component" value="Unassembled WGS sequence"/>
</dbReference>
<dbReference type="Pfam" id="PF03466">
    <property type="entry name" value="LysR_substrate"/>
    <property type="match status" value="1"/>
</dbReference>
<evidence type="ECO:0000313" key="7">
    <source>
        <dbReference type="EMBL" id="TMO78083.1"/>
    </source>
</evidence>
<dbReference type="Pfam" id="PF00126">
    <property type="entry name" value="HTH_1"/>
    <property type="match status" value="1"/>
</dbReference>
<keyword evidence="8" id="KW-1185">Reference proteome</keyword>
<name>A0A5S3VAQ4_9GAMM</name>
<proteinExistence type="inferred from homology"/>
<dbReference type="SUPFAM" id="SSF53850">
    <property type="entry name" value="Periplasmic binding protein-like II"/>
    <property type="match status" value="1"/>
</dbReference>
<dbReference type="InterPro" id="IPR005119">
    <property type="entry name" value="LysR_subst-bd"/>
</dbReference>
<dbReference type="AlphaFoldDB" id="A0A5S3VAQ4"/>
<dbReference type="InterPro" id="IPR036388">
    <property type="entry name" value="WH-like_DNA-bd_sf"/>
</dbReference>
<dbReference type="Gene3D" id="1.10.10.10">
    <property type="entry name" value="Winged helix-like DNA-binding domain superfamily/Winged helix DNA-binding domain"/>
    <property type="match status" value="1"/>
</dbReference>
<reference evidence="6 9" key="1">
    <citation type="submission" date="2018-01" db="EMBL/GenBank/DDBJ databases">
        <authorList>
            <person name="Paulsen S."/>
            <person name="Gram L.K."/>
        </authorList>
    </citation>
    <scope>NUCLEOTIDE SEQUENCE [LARGE SCALE GENOMIC DNA]</scope>
    <source>
        <strain evidence="6 9">S3790</strain>
        <strain evidence="7">S3895</strain>
    </source>
</reference>
<reference evidence="6" key="3">
    <citation type="submission" date="2019-09" db="EMBL/GenBank/DDBJ databases">
        <title>Co-occurence of chitin degradation, pigmentation and bioactivity in marine Pseudoalteromonas.</title>
        <authorList>
            <person name="Sonnenschein E.C."/>
            <person name="Bech P.K."/>
        </authorList>
    </citation>
    <scope>NUCLEOTIDE SEQUENCE</scope>
    <source>
        <strain evidence="6">S3790</strain>
        <strain evidence="7">S3895</strain>
    </source>
</reference>
<dbReference type="InterPro" id="IPR000847">
    <property type="entry name" value="LysR_HTH_N"/>
</dbReference>
<dbReference type="PANTHER" id="PTHR30537">
    <property type="entry name" value="HTH-TYPE TRANSCRIPTIONAL REGULATOR"/>
    <property type="match status" value="1"/>
</dbReference>
<dbReference type="EMBL" id="PNBX01000029">
    <property type="protein sequence ID" value="TMO68816.1"/>
    <property type="molecule type" value="Genomic_DNA"/>
</dbReference>
<reference evidence="8 9" key="2">
    <citation type="submission" date="2019-06" db="EMBL/GenBank/DDBJ databases">
        <title>Co-occurence of chitin degradation, pigmentation and bioactivity in marine Pseudoalteromonas.</title>
        <authorList>
            <person name="Sonnenschein E.C."/>
            <person name="Bech P.K."/>
        </authorList>
    </citation>
    <scope>NUCLEOTIDE SEQUENCE [LARGE SCALE GENOMIC DNA]</scope>
    <source>
        <strain evidence="9">S3790</strain>
        <strain evidence="8">S3895</strain>
    </source>
</reference>
<dbReference type="InterPro" id="IPR058163">
    <property type="entry name" value="LysR-type_TF_proteobact-type"/>
</dbReference>
<keyword evidence="4" id="KW-0804">Transcription</keyword>
<dbReference type="InterPro" id="IPR036390">
    <property type="entry name" value="WH_DNA-bd_sf"/>
</dbReference>
<dbReference type="GO" id="GO:0006351">
    <property type="term" value="P:DNA-templated transcription"/>
    <property type="evidence" value="ECO:0007669"/>
    <property type="project" value="TreeGrafter"/>
</dbReference>
<comment type="caution">
    <text evidence="6">The sequence shown here is derived from an EMBL/GenBank/DDBJ whole genome shotgun (WGS) entry which is preliminary data.</text>
</comment>
<evidence type="ECO:0000313" key="9">
    <source>
        <dbReference type="Proteomes" id="UP000307217"/>
    </source>
</evidence>
<dbReference type="GO" id="GO:0003700">
    <property type="term" value="F:DNA-binding transcription factor activity"/>
    <property type="evidence" value="ECO:0007669"/>
    <property type="project" value="InterPro"/>
</dbReference>
<evidence type="ECO:0000256" key="1">
    <source>
        <dbReference type="ARBA" id="ARBA00009437"/>
    </source>
</evidence>